<feature type="domain" description="HAMP" evidence="13">
    <location>
        <begin position="210"/>
        <end position="264"/>
    </location>
</feature>
<evidence type="ECO:0000259" key="12">
    <source>
        <dbReference type="PROSITE" id="PS50109"/>
    </source>
</evidence>
<dbReference type="AlphaFoldDB" id="A0A499V7K7"/>
<dbReference type="PRINTS" id="PR00344">
    <property type="entry name" value="BCTRLSENSOR"/>
</dbReference>
<organism evidence="14 15">
    <name type="scientific">Streptomyces antimycoticus</name>
    <dbReference type="NCBI Taxonomy" id="68175"/>
    <lineage>
        <taxon>Bacteria</taxon>
        <taxon>Bacillati</taxon>
        <taxon>Actinomycetota</taxon>
        <taxon>Actinomycetes</taxon>
        <taxon>Kitasatosporales</taxon>
        <taxon>Streptomycetaceae</taxon>
        <taxon>Streptomyces</taxon>
        <taxon>Streptomyces violaceusniger group</taxon>
    </lineage>
</organism>
<keyword evidence="6" id="KW-0808">Transferase</keyword>
<keyword evidence="7" id="KW-0812">Transmembrane</keyword>
<keyword evidence="9" id="KW-1133">Transmembrane helix</keyword>
<keyword evidence="5" id="KW-0597">Phosphoprotein</keyword>
<dbReference type="FunFam" id="3.30.565.10:FF:000006">
    <property type="entry name" value="Sensor histidine kinase WalK"/>
    <property type="match status" value="1"/>
</dbReference>
<dbReference type="Gene3D" id="3.30.565.10">
    <property type="entry name" value="Histidine kinase-like ATPase, C-terminal domain"/>
    <property type="match status" value="1"/>
</dbReference>
<evidence type="ECO:0000256" key="3">
    <source>
        <dbReference type="ARBA" id="ARBA00004236"/>
    </source>
</evidence>
<dbReference type="SUPFAM" id="SSF55874">
    <property type="entry name" value="ATPase domain of HSP90 chaperone/DNA topoisomerase II/histidine kinase"/>
    <property type="match status" value="1"/>
</dbReference>
<evidence type="ECO:0000313" key="15">
    <source>
        <dbReference type="Proteomes" id="UP000463951"/>
    </source>
</evidence>
<dbReference type="CDD" id="cd06225">
    <property type="entry name" value="HAMP"/>
    <property type="match status" value="1"/>
</dbReference>
<dbReference type="Pfam" id="PF00512">
    <property type="entry name" value="HisKA"/>
    <property type="match status" value="1"/>
</dbReference>
<dbReference type="SUPFAM" id="SSF47384">
    <property type="entry name" value="Homodimeric domain of signal transducing histidine kinase"/>
    <property type="match status" value="1"/>
</dbReference>
<evidence type="ECO:0000256" key="7">
    <source>
        <dbReference type="ARBA" id="ARBA00022692"/>
    </source>
</evidence>
<dbReference type="GO" id="GO:0000155">
    <property type="term" value="F:phosphorelay sensor kinase activity"/>
    <property type="evidence" value="ECO:0007669"/>
    <property type="project" value="InterPro"/>
</dbReference>
<dbReference type="InterPro" id="IPR003660">
    <property type="entry name" value="HAMP_dom"/>
</dbReference>
<dbReference type="Pfam" id="PF02518">
    <property type="entry name" value="HATPase_c"/>
    <property type="match status" value="1"/>
</dbReference>
<comment type="catalytic activity">
    <reaction evidence="1">
        <text>ATP + protein L-histidine = ADP + protein N-phospho-L-histidine.</text>
        <dbReference type="EC" id="2.7.13.3"/>
    </reaction>
</comment>
<dbReference type="InterPro" id="IPR003594">
    <property type="entry name" value="HATPase_dom"/>
</dbReference>
<evidence type="ECO:0000256" key="8">
    <source>
        <dbReference type="ARBA" id="ARBA00022777"/>
    </source>
</evidence>
<dbReference type="InterPro" id="IPR003661">
    <property type="entry name" value="HisK_dim/P_dom"/>
</dbReference>
<comment type="cofactor">
    <cofactor evidence="2">
        <name>a divalent metal cation</name>
        <dbReference type="ChEBI" id="CHEBI:60240"/>
    </cofactor>
</comment>
<dbReference type="PANTHER" id="PTHR45436">
    <property type="entry name" value="SENSOR HISTIDINE KINASE YKOH"/>
    <property type="match status" value="1"/>
</dbReference>
<evidence type="ECO:0000259" key="13">
    <source>
        <dbReference type="PROSITE" id="PS50885"/>
    </source>
</evidence>
<feature type="domain" description="Histidine kinase" evidence="12">
    <location>
        <begin position="279"/>
        <end position="504"/>
    </location>
</feature>
<evidence type="ECO:0000256" key="2">
    <source>
        <dbReference type="ARBA" id="ARBA00001968"/>
    </source>
</evidence>
<evidence type="ECO:0000313" key="14">
    <source>
        <dbReference type="EMBL" id="BBJ45501.1"/>
    </source>
</evidence>
<dbReference type="GO" id="GO:0005886">
    <property type="term" value="C:plasma membrane"/>
    <property type="evidence" value="ECO:0007669"/>
    <property type="project" value="UniProtKB-SubCell"/>
</dbReference>
<dbReference type="Proteomes" id="UP000463951">
    <property type="component" value="Chromosome"/>
</dbReference>
<evidence type="ECO:0000256" key="11">
    <source>
        <dbReference type="ARBA" id="ARBA00023136"/>
    </source>
</evidence>
<dbReference type="PROSITE" id="PS50109">
    <property type="entry name" value="HIS_KIN"/>
    <property type="match status" value="1"/>
</dbReference>
<sequence length="504" mass="53493">MSGRTARGLRGRTSLLGRFSLRGRLLAISLLLLVVALLGSNALLIALFQRDLVHQLDERLRTAATATARLTDLSHVAGDRSPQVRDTVEQRLTGDVHLAYLGSNGRVRQVIRHAAHSAPALPRLDATAVGERDRHPFEVPAVDGGEAWRVIAVPLDVPPKAPRNAPGGSVVVASSLSQVNGTIRQLGTRMLLIDSLVLALLGAAGWFAVRGGLRPLRRIETTAAAIADGDLSSRVPELAASRTELGRLAAALNGMLDRIEASDAARAAAAERMRRFIADASHELRTPLFGIKGFTELYGMGGMPERTDVDAAMGRIEREAARLVRLVEDLLLLARLDESAATADLPLRLTPMDLRTLAADALHDLRALDPGRPVTLTGPGGGPPGPGPVLGDEARLRQVTSNLVGNAVEHTPSGTPVRIGVGTQDGLAVLELHDEGPGMSQEQAARAFDRFYRADDARGRTESGGAGLGLAIVDSLVMAHHGRVEVRTAPDEGATFRILLPLHT</sequence>
<dbReference type="CDD" id="cd00082">
    <property type="entry name" value="HisKA"/>
    <property type="match status" value="1"/>
</dbReference>
<evidence type="ECO:0000256" key="5">
    <source>
        <dbReference type="ARBA" id="ARBA00022553"/>
    </source>
</evidence>
<keyword evidence="10" id="KW-0902">Two-component regulatory system</keyword>
<dbReference type="PROSITE" id="PS50885">
    <property type="entry name" value="HAMP"/>
    <property type="match status" value="1"/>
</dbReference>
<accession>A0A499V7K7</accession>
<keyword evidence="11" id="KW-0472">Membrane</keyword>
<reference evidence="14 15" key="1">
    <citation type="journal article" date="2020" name="Int. J. Syst. Evol. Microbiol.">
        <title>Reclassification of Streptomyces castelarensis and Streptomyces sporoclivatus as later heterotypic synonyms of Streptomyces antimycoticus.</title>
        <authorList>
            <person name="Komaki H."/>
            <person name="Tamura T."/>
        </authorList>
    </citation>
    <scope>NUCLEOTIDE SEQUENCE [LARGE SCALE GENOMIC DNA]</scope>
    <source>
        <strain evidence="14 15">NBRC 100767</strain>
    </source>
</reference>
<gene>
    <name evidence="14" type="ORF">SSPO_082190</name>
</gene>
<dbReference type="EMBL" id="AP019620">
    <property type="protein sequence ID" value="BBJ45501.1"/>
    <property type="molecule type" value="Genomic_DNA"/>
</dbReference>
<dbReference type="GO" id="GO:0005509">
    <property type="term" value="F:calcium ion binding"/>
    <property type="evidence" value="ECO:0007669"/>
    <property type="project" value="UniProtKB-ARBA"/>
</dbReference>
<comment type="subcellular location">
    <subcellularLocation>
        <location evidence="3">Cell membrane</location>
    </subcellularLocation>
</comment>
<dbReference type="FunFam" id="1.10.287.130:FF:000001">
    <property type="entry name" value="Two-component sensor histidine kinase"/>
    <property type="match status" value="1"/>
</dbReference>
<dbReference type="SUPFAM" id="SSF158472">
    <property type="entry name" value="HAMP domain-like"/>
    <property type="match status" value="1"/>
</dbReference>
<dbReference type="InterPro" id="IPR050428">
    <property type="entry name" value="TCS_sensor_his_kinase"/>
</dbReference>
<dbReference type="InterPro" id="IPR005467">
    <property type="entry name" value="His_kinase_dom"/>
</dbReference>
<evidence type="ECO:0000256" key="4">
    <source>
        <dbReference type="ARBA" id="ARBA00012438"/>
    </source>
</evidence>
<evidence type="ECO:0000256" key="6">
    <source>
        <dbReference type="ARBA" id="ARBA00022679"/>
    </source>
</evidence>
<proteinExistence type="predicted"/>
<keyword evidence="8 14" id="KW-0418">Kinase</keyword>
<protein>
    <recommendedName>
        <fullName evidence="4">histidine kinase</fullName>
        <ecNumber evidence="4">2.7.13.3</ecNumber>
    </recommendedName>
</protein>
<dbReference type="SMART" id="SM00304">
    <property type="entry name" value="HAMP"/>
    <property type="match status" value="1"/>
</dbReference>
<dbReference type="InterPro" id="IPR036890">
    <property type="entry name" value="HATPase_C_sf"/>
</dbReference>
<name>A0A499V7K7_9ACTN</name>
<dbReference type="PANTHER" id="PTHR45436:SF5">
    <property type="entry name" value="SENSOR HISTIDINE KINASE TRCS"/>
    <property type="match status" value="1"/>
</dbReference>
<dbReference type="Gene3D" id="6.10.340.10">
    <property type="match status" value="1"/>
</dbReference>
<evidence type="ECO:0000256" key="1">
    <source>
        <dbReference type="ARBA" id="ARBA00000085"/>
    </source>
</evidence>
<dbReference type="SMART" id="SM00388">
    <property type="entry name" value="HisKA"/>
    <property type="match status" value="1"/>
</dbReference>
<dbReference type="InterPro" id="IPR036097">
    <property type="entry name" value="HisK_dim/P_sf"/>
</dbReference>
<dbReference type="Gene3D" id="1.10.287.130">
    <property type="match status" value="1"/>
</dbReference>
<dbReference type="SMART" id="SM00387">
    <property type="entry name" value="HATPase_c"/>
    <property type="match status" value="1"/>
</dbReference>
<dbReference type="InterPro" id="IPR004358">
    <property type="entry name" value="Sig_transdc_His_kin-like_C"/>
</dbReference>
<dbReference type="EC" id="2.7.13.3" evidence="4"/>
<evidence type="ECO:0000256" key="9">
    <source>
        <dbReference type="ARBA" id="ARBA00022989"/>
    </source>
</evidence>
<dbReference type="CDD" id="cd00075">
    <property type="entry name" value="HATPase"/>
    <property type="match status" value="1"/>
</dbReference>
<dbReference type="Pfam" id="PF00672">
    <property type="entry name" value="HAMP"/>
    <property type="match status" value="1"/>
</dbReference>
<evidence type="ECO:0000256" key="10">
    <source>
        <dbReference type="ARBA" id="ARBA00023012"/>
    </source>
</evidence>